<evidence type="ECO:0000259" key="1">
    <source>
        <dbReference type="Pfam" id="PF04326"/>
    </source>
</evidence>
<dbReference type="PANTHER" id="PTHR30595:SF6">
    <property type="entry name" value="SCHLAFEN ALBA-2 DOMAIN-CONTAINING PROTEIN"/>
    <property type="match status" value="1"/>
</dbReference>
<evidence type="ECO:0000313" key="2">
    <source>
        <dbReference type="EMBL" id="PIO46784.1"/>
    </source>
</evidence>
<dbReference type="PANTHER" id="PTHR30595">
    <property type="entry name" value="GLPR-RELATED TRANSCRIPTIONAL REPRESSOR"/>
    <property type="match status" value="1"/>
</dbReference>
<evidence type="ECO:0000313" key="3">
    <source>
        <dbReference type="Proteomes" id="UP000232163"/>
    </source>
</evidence>
<protein>
    <recommendedName>
        <fullName evidence="1">Schlafen AlbA-2 domain-containing protein</fullName>
    </recommendedName>
</protein>
<name>A0A2N9W4W6_9HYPH</name>
<dbReference type="AlphaFoldDB" id="A0A2N9W4W6"/>
<keyword evidence="3" id="KW-1185">Reference proteome</keyword>
<comment type="caution">
    <text evidence="2">The sequence shown here is derived from an EMBL/GenBank/DDBJ whole genome shotgun (WGS) entry which is preliminary data.</text>
</comment>
<gene>
    <name evidence="2" type="ORF">B5P45_03015</name>
</gene>
<dbReference type="InterPro" id="IPR007421">
    <property type="entry name" value="Schlafen_AlbA_2_dom"/>
</dbReference>
<feature type="domain" description="Schlafen AlbA-2" evidence="1">
    <location>
        <begin position="22"/>
        <end position="139"/>
    </location>
</feature>
<reference evidence="2 3" key="1">
    <citation type="journal article" date="2017" name="Int J Environ Stud">
        <title>Does the Miocene-Pliocene relict legume Oxytropis triphylla form nitrogen-fixing nodules with a combination of bacterial strains?</title>
        <authorList>
            <person name="Safronova V."/>
            <person name="Belimov A."/>
            <person name="Sazanova A."/>
            <person name="Kuznetsova I."/>
            <person name="Popova J."/>
            <person name="Andronov E."/>
            <person name="Verkhozina A."/>
            <person name="Tikhonovich I."/>
        </authorList>
    </citation>
    <scope>NUCLEOTIDE SEQUENCE [LARGE SCALE GENOMIC DNA]</scope>
    <source>
        <strain evidence="2 3">Tri-38</strain>
    </source>
</reference>
<dbReference type="KEGG" id="pht:BLM14_09060"/>
<sequence>MAIERKFSGITAITKKWLAAGEGERVDFKRSVEGLQTDDLVAFANMKEGGTILLGVTEQAQPDGSQIGLVVGCDITDGAVLQILNKAISCIPPVPMKIFAENMADKPFLRVQVIASDSRPHSTPKGVYCRRDGSRNRPLHPTELLEIFLTNEGRVFAERFQESAAKIIDGLDDLEASLDKRIQSIGDQLGWAEFKVGDTEDTVDTILALVRGLGDDTADISSRLRSLFRQDNRDDPVRAKSRAAFLDRVKKQLAEDPDLVAAIRKGPVSLKVTGRGMDELDEKDVNGVISEAMASLGKHAATESE</sequence>
<dbReference type="Pfam" id="PF04326">
    <property type="entry name" value="SLFN_AlbA_2"/>
    <property type="match status" value="1"/>
</dbReference>
<accession>A0A2N9W4W6</accession>
<organism evidence="2 3">
    <name type="scientific">Phyllobacterium zundukense</name>
    <dbReference type="NCBI Taxonomy" id="1867719"/>
    <lineage>
        <taxon>Bacteria</taxon>
        <taxon>Pseudomonadati</taxon>
        <taxon>Pseudomonadota</taxon>
        <taxon>Alphaproteobacteria</taxon>
        <taxon>Hyphomicrobiales</taxon>
        <taxon>Phyllobacteriaceae</taxon>
        <taxon>Phyllobacterium</taxon>
    </lineage>
</organism>
<dbReference type="Gene3D" id="3.30.950.30">
    <property type="entry name" value="Schlafen, AAA domain"/>
    <property type="match status" value="1"/>
</dbReference>
<dbReference type="EMBL" id="MZMT01000003">
    <property type="protein sequence ID" value="PIO46784.1"/>
    <property type="molecule type" value="Genomic_DNA"/>
</dbReference>
<proteinExistence type="predicted"/>
<dbReference type="Proteomes" id="UP000232163">
    <property type="component" value="Unassembled WGS sequence"/>
</dbReference>
<dbReference type="InterPro" id="IPR038461">
    <property type="entry name" value="Schlafen_AlbA_2_dom_sf"/>
</dbReference>